<evidence type="ECO:0000256" key="4">
    <source>
        <dbReference type="ARBA" id="ARBA00022679"/>
    </source>
</evidence>
<dbReference type="GO" id="GO:0016757">
    <property type="term" value="F:glycosyltransferase activity"/>
    <property type="evidence" value="ECO:0007669"/>
    <property type="project" value="UniProtKB-UniRule"/>
</dbReference>
<dbReference type="EMBL" id="CP092620">
    <property type="protein sequence ID" value="UMM12513.1"/>
    <property type="molecule type" value="Genomic_DNA"/>
</dbReference>
<comment type="subcellular location">
    <subcellularLocation>
        <location evidence="1">Membrane</location>
        <topology evidence="1">Single-pass membrane protein</topology>
    </subcellularLocation>
</comment>
<dbReference type="GO" id="GO:0016020">
    <property type="term" value="C:membrane"/>
    <property type="evidence" value="ECO:0007669"/>
    <property type="project" value="UniProtKB-SubCell"/>
</dbReference>
<reference evidence="9 10" key="1">
    <citation type="submission" date="2022-04" db="EMBL/GenBank/DDBJ databases">
        <title>Chromosome-level reference genomes for two strains of Caenorhabditis briggsae: an improved platform for comparative genomics.</title>
        <authorList>
            <person name="Stevens L."/>
            <person name="Andersen E."/>
        </authorList>
    </citation>
    <scope>NUCLEOTIDE SEQUENCE [LARGE SCALE GENOMIC DNA]</scope>
    <source>
        <strain evidence="9">VX34</strain>
        <tissue evidence="9">Whole-organism</tissue>
    </source>
</reference>
<keyword evidence="5 8" id="KW-0812">Transmembrane</keyword>
<keyword evidence="7 8" id="KW-0472">Membrane</keyword>
<sequence length="502" mass="57448">MLPRVIPSILSVVFFFSFLFFVAALVMQFVRIDSPDLENEAVFNSAPYDVFVYSAFYFNQSKSLGESSIVILMTADFEVLDTIKKLDLLVINATNRGMATAELERVTIHDACKWIAMTATAEVVKNPSLLFVSLGGNHAPIPFEVVSTEPKPVVMCISPLFAAENWQNLLVALHVYKRFGAHMHLYIRSVVSPMLEILRVYEQEGYVTLKPWNRINLLNRDERDFNPNLNVEFRSQAAAQTDCLLRYKEASEFIAFLDLDDLILPRMANSYLNEFRFLAAENPTVAYFTYTKQNTRTRAYKRANVFSVEHVLRSVQFEQTTETGKMVAIPSKVNNTWIHWTHKTVKKLEVDPEFNSITHFKHMDMLDGMGVDHERVPQYNPTTGGGDAEKPLISNKNLQMIEKDFNRMSWKSSIRRHLRSLPINMTYGKLISACFKESYYTFHSANENHGMLCPGPERCDLSSYTARCWNSVGEYHSTRDGKLINIHFAENSDFALLDGCQV</sequence>
<keyword evidence="10" id="KW-1185">Reference proteome</keyword>
<name>A0AAE9E208_CAEBR</name>
<dbReference type="Proteomes" id="UP000829354">
    <property type="component" value="Chromosome I"/>
</dbReference>
<evidence type="ECO:0000256" key="1">
    <source>
        <dbReference type="ARBA" id="ARBA00004167"/>
    </source>
</evidence>
<keyword evidence="4 8" id="KW-0808">Transferase</keyword>
<evidence type="ECO:0000256" key="5">
    <source>
        <dbReference type="ARBA" id="ARBA00022692"/>
    </source>
</evidence>
<dbReference type="InterPro" id="IPR008166">
    <property type="entry name" value="Glyco_transf_92"/>
</dbReference>
<keyword evidence="6 8" id="KW-1133">Transmembrane helix</keyword>
<evidence type="ECO:0000256" key="6">
    <source>
        <dbReference type="ARBA" id="ARBA00022989"/>
    </source>
</evidence>
<dbReference type="EC" id="2.4.1.-" evidence="8"/>
<dbReference type="InterPro" id="IPR052012">
    <property type="entry name" value="GTase_92"/>
</dbReference>
<keyword evidence="3 8" id="KW-0328">Glycosyltransferase</keyword>
<evidence type="ECO:0000256" key="7">
    <source>
        <dbReference type="ARBA" id="ARBA00023136"/>
    </source>
</evidence>
<dbReference type="Pfam" id="PF01697">
    <property type="entry name" value="Glyco_transf_92"/>
    <property type="match status" value="1"/>
</dbReference>
<evidence type="ECO:0000256" key="3">
    <source>
        <dbReference type="ARBA" id="ARBA00022676"/>
    </source>
</evidence>
<accession>A0AAE9E208</accession>
<evidence type="ECO:0000313" key="9">
    <source>
        <dbReference type="EMBL" id="UMM12513.1"/>
    </source>
</evidence>
<evidence type="ECO:0000313" key="10">
    <source>
        <dbReference type="Proteomes" id="UP000829354"/>
    </source>
</evidence>
<protein>
    <recommendedName>
        <fullName evidence="8">Glycosyltransferase family 92 protein</fullName>
        <ecNumber evidence="8">2.4.1.-</ecNumber>
    </recommendedName>
</protein>
<organism evidence="9 10">
    <name type="scientific">Caenorhabditis briggsae</name>
    <dbReference type="NCBI Taxonomy" id="6238"/>
    <lineage>
        <taxon>Eukaryota</taxon>
        <taxon>Metazoa</taxon>
        <taxon>Ecdysozoa</taxon>
        <taxon>Nematoda</taxon>
        <taxon>Chromadorea</taxon>
        <taxon>Rhabditida</taxon>
        <taxon>Rhabditina</taxon>
        <taxon>Rhabditomorpha</taxon>
        <taxon>Rhabditoidea</taxon>
        <taxon>Rhabditidae</taxon>
        <taxon>Peloderinae</taxon>
        <taxon>Caenorhabditis</taxon>
    </lineage>
</organism>
<evidence type="ECO:0000256" key="2">
    <source>
        <dbReference type="ARBA" id="ARBA00007647"/>
    </source>
</evidence>
<comment type="similarity">
    <text evidence="2 8">Belongs to the glycosyltransferase 92 family.</text>
</comment>
<proteinExistence type="inferred from homology"/>
<dbReference type="AlphaFoldDB" id="A0AAE9E208"/>
<dbReference type="PANTHER" id="PTHR21645:SF8">
    <property type="entry name" value="GLYCOSYLTRANSFERASE FAMILY 92 PROTEIN F13G3.3"/>
    <property type="match status" value="1"/>
</dbReference>
<gene>
    <name evidence="9" type="ORF">L5515_001254</name>
</gene>
<feature type="transmembrane region" description="Helical" evidence="8">
    <location>
        <begin position="12"/>
        <end position="30"/>
    </location>
</feature>
<evidence type="ECO:0000256" key="8">
    <source>
        <dbReference type="RuleBase" id="RU366017"/>
    </source>
</evidence>
<dbReference type="PANTHER" id="PTHR21645">
    <property type="entry name" value="GLYCOSYLTRANSFERASE FAMILY 92 PROTEIN"/>
    <property type="match status" value="1"/>
</dbReference>